<keyword evidence="5" id="KW-0032">Aminotransferase</keyword>
<dbReference type="InterPro" id="IPR015421">
    <property type="entry name" value="PyrdxlP-dep_Trfase_major"/>
</dbReference>
<dbReference type="InterPro" id="IPR015424">
    <property type="entry name" value="PyrdxlP-dep_Trfase"/>
</dbReference>
<dbReference type="InterPro" id="IPR050103">
    <property type="entry name" value="Class-III_PLP-dep_AT"/>
</dbReference>
<dbReference type="Pfam" id="PF00202">
    <property type="entry name" value="Aminotran_3"/>
    <property type="match status" value="1"/>
</dbReference>
<name>A0A1M6N8V2_9FIRM</name>
<dbReference type="AlphaFoldDB" id="A0A1M6N8V2"/>
<dbReference type="Gene3D" id="3.90.1150.10">
    <property type="entry name" value="Aspartate Aminotransferase, domain 1"/>
    <property type="match status" value="1"/>
</dbReference>
<accession>A0A1M6N8V2</accession>
<keyword evidence="3 4" id="KW-0663">Pyridoxal phosphate</keyword>
<gene>
    <name evidence="5" type="ORF">SAMN02745138_00803</name>
</gene>
<dbReference type="InterPro" id="IPR005814">
    <property type="entry name" value="Aminotrans_3"/>
</dbReference>
<keyword evidence="6" id="KW-1185">Reference proteome</keyword>
<dbReference type="GO" id="GO:0042802">
    <property type="term" value="F:identical protein binding"/>
    <property type="evidence" value="ECO:0007669"/>
    <property type="project" value="TreeGrafter"/>
</dbReference>
<dbReference type="InterPro" id="IPR015422">
    <property type="entry name" value="PyrdxlP-dep_Trfase_small"/>
</dbReference>
<evidence type="ECO:0000313" key="6">
    <source>
        <dbReference type="Proteomes" id="UP000183975"/>
    </source>
</evidence>
<dbReference type="EMBL" id="FRAH01000009">
    <property type="protein sequence ID" value="SHJ92081.1"/>
    <property type="molecule type" value="Genomic_DNA"/>
</dbReference>
<sequence>MISAIVKKHEWCYSIEQDLFLYVVSNKKHTKDRGVATMNTEKCTSWVERDKKVIAPTQHLSYFPLVVESGKDSIIRDLDGNEYIDFLSSASSLNLGTCNDHVKAAVQEQLKKYSQYTIAYTYNIPAIEYAERLVSTYPGGVKAKILFGNCGSDGNDAAVKFARAFTGRTKIITFINGYHGNTYGSSSMTTVTTRMRKKMGPFLPEIYPFPFFGSDTPDDVCEKECLKEMQRAFDTYLPADDVAAVIIEPVQGDGGLIPAHPIFMKKLYELCQKHGILFISEEVQQAFYRTGKMYGIEHYDIVPDGIILGKSVGAGLTLGAFMARDEIMDCLPAPAHLFTLGGNALACSAGIAAFDYMQTEEFQNILKTNCEILQESFAMLKEKHGDIISTTNGLGMSCGIGIVKTNADGTKEPDLDGTFKILYRAYEKGLLVISVAGNILRIQPPLNIDHDLFRKAFAILDEAMADYEAGNIPDDVLQFQNGW</sequence>
<comment type="similarity">
    <text evidence="2 4">Belongs to the class-III pyridoxal-phosphate-dependent aminotransferase family.</text>
</comment>
<proteinExistence type="inferred from homology"/>
<evidence type="ECO:0000256" key="1">
    <source>
        <dbReference type="ARBA" id="ARBA00001933"/>
    </source>
</evidence>
<dbReference type="PANTHER" id="PTHR11986">
    <property type="entry name" value="AMINOTRANSFERASE CLASS III"/>
    <property type="match status" value="1"/>
</dbReference>
<dbReference type="Proteomes" id="UP000183975">
    <property type="component" value="Unassembled WGS sequence"/>
</dbReference>
<dbReference type="FunFam" id="3.40.640.10:FF:000004">
    <property type="entry name" value="Acetylornithine aminotransferase"/>
    <property type="match status" value="1"/>
</dbReference>
<dbReference type="CDD" id="cd00610">
    <property type="entry name" value="OAT_like"/>
    <property type="match status" value="1"/>
</dbReference>
<dbReference type="GO" id="GO:0030170">
    <property type="term" value="F:pyridoxal phosphate binding"/>
    <property type="evidence" value="ECO:0007669"/>
    <property type="project" value="InterPro"/>
</dbReference>
<protein>
    <submittedName>
        <fullName evidence="5">4-aminobutyrate aminotransferase</fullName>
    </submittedName>
</protein>
<dbReference type="PIRSF" id="PIRSF000521">
    <property type="entry name" value="Transaminase_4ab_Lys_Orn"/>
    <property type="match status" value="1"/>
</dbReference>
<dbReference type="GO" id="GO:0008483">
    <property type="term" value="F:transaminase activity"/>
    <property type="evidence" value="ECO:0007669"/>
    <property type="project" value="UniProtKB-KW"/>
</dbReference>
<evidence type="ECO:0000313" key="5">
    <source>
        <dbReference type="EMBL" id="SHJ92081.1"/>
    </source>
</evidence>
<evidence type="ECO:0000256" key="3">
    <source>
        <dbReference type="ARBA" id="ARBA00022898"/>
    </source>
</evidence>
<keyword evidence="5" id="KW-0808">Transferase</keyword>
<dbReference type="Gene3D" id="3.40.640.10">
    <property type="entry name" value="Type I PLP-dependent aspartate aminotransferase-like (Major domain)"/>
    <property type="match status" value="1"/>
</dbReference>
<evidence type="ECO:0000256" key="2">
    <source>
        <dbReference type="ARBA" id="ARBA00008954"/>
    </source>
</evidence>
<reference evidence="5 6" key="1">
    <citation type="submission" date="2016-11" db="EMBL/GenBank/DDBJ databases">
        <authorList>
            <person name="Jaros S."/>
            <person name="Januszkiewicz K."/>
            <person name="Wedrychowicz H."/>
        </authorList>
    </citation>
    <scope>NUCLEOTIDE SEQUENCE [LARGE SCALE GENOMIC DNA]</scope>
    <source>
        <strain evidence="5 6">DSM 14214</strain>
    </source>
</reference>
<organism evidence="5 6">
    <name type="scientific">Anaerotignum lactatifermentans DSM 14214</name>
    <dbReference type="NCBI Taxonomy" id="1121323"/>
    <lineage>
        <taxon>Bacteria</taxon>
        <taxon>Bacillati</taxon>
        <taxon>Bacillota</taxon>
        <taxon>Clostridia</taxon>
        <taxon>Lachnospirales</taxon>
        <taxon>Anaerotignaceae</taxon>
        <taxon>Anaerotignum</taxon>
    </lineage>
</organism>
<comment type="cofactor">
    <cofactor evidence="1">
        <name>pyridoxal 5'-phosphate</name>
        <dbReference type="ChEBI" id="CHEBI:597326"/>
    </cofactor>
</comment>
<dbReference type="PANTHER" id="PTHR11986:SF58">
    <property type="entry name" value="LEUCINE_METHIONINE RACEMASE"/>
    <property type="match status" value="1"/>
</dbReference>
<dbReference type="SUPFAM" id="SSF53383">
    <property type="entry name" value="PLP-dependent transferases"/>
    <property type="match status" value="1"/>
</dbReference>
<evidence type="ECO:0000256" key="4">
    <source>
        <dbReference type="RuleBase" id="RU003560"/>
    </source>
</evidence>